<evidence type="ECO:0000256" key="2">
    <source>
        <dbReference type="ARBA" id="ARBA00021483"/>
    </source>
</evidence>
<reference evidence="7" key="1">
    <citation type="submission" date="2016-11" db="EMBL/GenBank/DDBJ databases">
        <authorList>
            <person name="Varghese N."/>
            <person name="Submissions S."/>
        </authorList>
    </citation>
    <scope>NUCLEOTIDE SEQUENCE [LARGE SCALE GENOMIC DNA]</scope>
    <source>
        <strain evidence="7">DSM 18802</strain>
    </source>
</reference>
<evidence type="ECO:0000259" key="5">
    <source>
        <dbReference type="PROSITE" id="PS50851"/>
    </source>
</evidence>
<dbReference type="GO" id="GO:0007165">
    <property type="term" value="P:signal transduction"/>
    <property type="evidence" value="ECO:0007669"/>
    <property type="project" value="InterPro"/>
</dbReference>
<dbReference type="PANTHER" id="PTHR22617:SF23">
    <property type="entry name" value="CHEMOTAXIS PROTEIN CHEW"/>
    <property type="match status" value="1"/>
</dbReference>
<protein>
    <recommendedName>
        <fullName evidence="2">Chemotaxis protein CheW</fullName>
    </recommendedName>
</protein>
<comment type="subcellular location">
    <subcellularLocation>
        <location evidence="1">Cytoplasm</location>
    </subcellularLocation>
</comment>
<evidence type="ECO:0000256" key="4">
    <source>
        <dbReference type="ARBA" id="ARBA00022500"/>
    </source>
</evidence>
<accession>A0A1M7INP4</accession>
<keyword evidence="7" id="KW-1185">Reference proteome</keyword>
<sequence>MEKMVIFGLGKELYGMDIFELKEIIRMAEITRIPKAPSFIEGVINLRGKIIPVIDLKKKLGIYGNENPEEKRILVTDVGGQTAGLVVDYVHEVADVEDKDIEPPPAVLEIEGRFIKGLAKMGERIVVLLKADEILSLKEKQELENLAKEGMQG</sequence>
<dbReference type="GO" id="GO:0005829">
    <property type="term" value="C:cytosol"/>
    <property type="evidence" value="ECO:0007669"/>
    <property type="project" value="TreeGrafter"/>
</dbReference>
<dbReference type="Gene3D" id="2.40.50.180">
    <property type="entry name" value="CheA-289, Domain 4"/>
    <property type="match status" value="1"/>
</dbReference>
<dbReference type="EMBL" id="FRCR01000005">
    <property type="protein sequence ID" value="SHM42208.1"/>
    <property type="molecule type" value="Genomic_DNA"/>
</dbReference>
<dbReference type="PANTHER" id="PTHR22617">
    <property type="entry name" value="CHEMOTAXIS SENSOR HISTIDINE KINASE-RELATED"/>
    <property type="match status" value="1"/>
</dbReference>
<dbReference type="PROSITE" id="PS50851">
    <property type="entry name" value="CHEW"/>
    <property type="match status" value="1"/>
</dbReference>
<gene>
    <name evidence="6" type="ORF">SAMN05660826_00972</name>
</gene>
<dbReference type="SUPFAM" id="SSF50341">
    <property type="entry name" value="CheW-like"/>
    <property type="match status" value="1"/>
</dbReference>
<dbReference type="STRING" id="447595.SAMN05660826_00972"/>
<evidence type="ECO:0000313" key="6">
    <source>
        <dbReference type="EMBL" id="SHM42208.1"/>
    </source>
</evidence>
<dbReference type="InterPro" id="IPR002545">
    <property type="entry name" value="CheW-lke_dom"/>
</dbReference>
<keyword evidence="4" id="KW-0145">Chemotaxis</keyword>
<organism evidence="6 7">
    <name type="scientific">Caldanaerovirga acetigignens</name>
    <dbReference type="NCBI Taxonomy" id="447595"/>
    <lineage>
        <taxon>Bacteria</taxon>
        <taxon>Bacillati</taxon>
        <taxon>Bacillota</taxon>
        <taxon>Clostridia</taxon>
        <taxon>Thermosediminibacterales</taxon>
        <taxon>Thermosediminibacteraceae</taxon>
        <taxon>Caldanaerovirga</taxon>
    </lineage>
</organism>
<dbReference type="CDD" id="cd00732">
    <property type="entry name" value="CheW"/>
    <property type="match status" value="1"/>
</dbReference>
<dbReference type="Pfam" id="PF01584">
    <property type="entry name" value="CheW"/>
    <property type="match status" value="1"/>
</dbReference>
<evidence type="ECO:0000313" key="7">
    <source>
        <dbReference type="Proteomes" id="UP000184375"/>
    </source>
</evidence>
<keyword evidence="3" id="KW-0963">Cytoplasm</keyword>
<dbReference type="InterPro" id="IPR039315">
    <property type="entry name" value="CheW"/>
</dbReference>
<dbReference type="AlphaFoldDB" id="A0A1M7INP4"/>
<dbReference type="InterPro" id="IPR036061">
    <property type="entry name" value="CheW-like_dom_sf"/>
</dbReference>
<dbReference type="SMART" id="SM00260">
    <property type="entry name" value="CheW"/>
    <property type="match status" value="1"/>
</dbReference>
<dbReference type="Gene3D" id="2.30.30.40">
    <property type="entry name" value="SH3 Domains"/>
    <property type="match status" value="1"/>
</dbReference>
<proteinExistence type="predicted"/>
<dbReference type="Proteomes" id="UP000184375">
    <property type="component" value="Unassembled WGS sequence"/>
</dbReference>
<name>A0A1M7INP4_9FIRM</name>
<evidence type="ECO:0000256" key="3">
    <source>
        <dbReference type="ARBA" id="ARBA00022490"/>
    </source>
</evidence>
<dbReference type="FunFam" id="2.40.50.180:FF:000002">
    <property type="entry name" value="Chemotaxis protein CheW"/>
    <property type="match status" value="1"/>
</dbReference>
<feature type="domain" description="CheW-like" evidence="5">
    <location>
        <begin position="1"/>
        <end position="140"/>
    </location>
</feature>
<dbReference type="OrthoDB" id="9794382at2"/>
<dbReference type="GO" id="GO:0006935">
    <property type="term" value="P:chemotaxis"/>
    <property type="evidence" value="ECO:0007669"/>
    <property type="project" value="UniProtKB-KW"/>
</dbReference>
<evidence type="ECO:0000256" key="1">
    <source>
        <dbReference type="ARBA" id="ARBA00004496"/>
    </source>
</evidence>